<dbReference type="InterPro" id="IPR049450">
    <property type="entry name" value="ACOT8-like_C"/>
</dbReference>
<dbReference type="OrthoDB" id="68328at2759"/>
<comment type="similarity">
    <text evidence="1">Belongs to the C/M/P thioester hydrolase family.</text>
</comment>
<proteinExistence type="inferred from homology"/>
<sequence>MPNSQTTSHWDERLSQLIDVRHVTGCEFKSLSETHWTPAFGRSVFGGTLIAQSMEAAYKTIDERMELHEFHGKFLRGADAQQHIYYYVEKVRDGRSYSTRRVDAMQESTLLFMATMSFQVPEPEQPQYFASPPKIVSEGAFELAREMPDDHKNAPTEVLPPEMSRPGSQRYQHALTHSVDSSHYQKLISQWTNEQEIFLPVEFRPAVPNMFRKDGRVQFGSKLAYWLRARGASPGPANRQRAILGFHVDQFILENIRASVKESSVAMMASLDHTMWFYNDFTMGQWLLMVAENQATSNGRAVVLARIYRRDGVLVAVAMQEGVMRYEVPSKL</sequence>
<dbReference type="InterPro" id="IPR042171">
    <property type="entry name" value="Acyl-CoA_hotdog"/>
</dbReference>
<dbReference type="VEuPathDB" id="FungiDB:MSYG_0611"/>
<dbReference type="GO" id="GO:0009062">
    <property type="term" value="P:fatty acid catabolic process"/>
    <property type="evidence" value="ECO:0007669"/>
    <property type="project" value="TreeGrafter"/>
</dbReference>
<dbReference type="InterPro" id="IPR029069">
    <property type="entry name" value="HotDog_dom_sf"/>
</dbReference>
<evidence type="ECO:0000313" key="5">
    <source>
        <dbReference type="EMBL" id="SHO76273.1"/>
    </source>
</evidence>
<dbReference type="OMA" id="HNRVWMK"/>
<dbReference type="AlphaFoldDB" id="A0A1M8A1H3"/>
<dbReference type="CDD" id="cd03445">
    <property type="entry name" value="Thioesterase_II_repeat2"/>
    <property type="match status" value="1"/>
</dbReference>
<dbReference type="Proteomes" id="UP000186303">
    <property type="component" value="Chromosome 1"/>
</dbReference>
<dbReference type="Pfam" id="PF13622">
    <property type="entry name" value="4HBT_3"/>
    <property type="match status" value="1"/>
</dbReference>
<dbReference type="GO" id="GO:0006637">
    <property type="term" value="P:acyl-CoA metabolic process"/>
    <property type="evidence" value="ECO:0007669"/>
    <property type="project" value="InterPro"/>
</dbReference>
<dbReference type="GO" id="GO:0005782">
    <property type="term" value="C:peroxisomal matrix"/>
    <property type="evidence" value="ECO:0007669"/>
    <property type="project" value="UniProtKB-SubCell"/>
</dbReference>
<dbReference type="STRING" id="1230383.A0A1M8A1H3"/>
<organism evidence="5 6">
    <name type="scientific">Malassezia sympodialis (strain ATCC 42132)</name>
    <name type="common">Atopic eczema-associated yeast</name>
    <dbReference type="NCBI Taxonomy" id="1230383"/>
    <lineage>
        <taxon>Eukaryota</taxon>
        <taxon>Fungi</taxon>
        <taxon>Dikarya</taxon>
        <taxon>Basidiomycota</taxon>
        <taxon>Ustilaginomycotina</taxon>
        <taxon>Malasseziomycetes</taxon>
        <taxon>Malasseziales</taxon>
        <taxon>Malasseziaceae</taxon>
        <taxon>Malassezia</taxon>
    </lineage>
</organism>
<dbReference type="Gene3D" id="2.40.160.210">
    <property type="entry name" value="Acyl-CoA thioesterase, double hotdog domain"/>
    <property type="match status" value="1"/>
</dbReference>
<dbReference type="InterPro" id="IPR049449">
    <property type="entry name" value="TesB_ACOT8-like_N"/>
</dbReference>
<dbReference type="CDD" id="cd03444">
    <property type="entry name" value="Thioesterase_II_repeat1"/>
    <property type="match status" value="1"/>
</dbReference>
<keyword evidence="6" id="KW-1185">Reference proteome</keyword>
<evidence type="ECO:0000256" key="1">
    <source>
        <dbReference type="ARBA" id="ARBA00006538"/>
    </source>
</evidence>
<keyword evidence="2" id="KW-0378">Hydrolase</keyword>
<feature type="domain" description="Acyl-CoA thioesterase-like N-terminal HotDog" evidence="3">
    <location>
        <begin position="36"/>
        <end position="119"/>
    </location>
</feature>
<reference evidence="6" key="1">
    <citation type="journal article" date="2017" name="Nucleic Acids Res.">
        <title>Proteogenomics produces comprehensive and highly accurate protein-coding gene annotation in a complete genome assembly of Malassezia sympodialis.</title>
        <authorList>
            <person name="Zhu Y."/>
            <person name="Engstroem P.G."/>
            <person name="Tellgren-Roth C."/>
            <person name="Baudo C.D."/>
            <person name="Kennell J.C."/>
            <person name="Sun S."/>
            <person name="Billmyre R.B."/>
            <person name="Schroeder M.S."/>
            <person name="Andersson A."/>
            <person name="Holm T."/>
            <person name="Sigurgeirsson B."/>
            <person name="Wu G."/>
            <person name="Sankaranarayanan S.R."/>
            <person name="Siddharthan R."/>
            <person name="Sanyal K."/>
            <person name="Lundeberg J."/>
            <person name="Nystedt B."/>
            <person name="Boekhout T."/>
            <person name="Dawson T.L. Jr."/>
            <person name="Heitman J."/>
            <person name="Scheynius A."/>
            <person name="Lehtioe J."/>
        </authorList>
    </citation>
    <scope>NUCLEOTIDE SEQUENCE [LARGE SCALE GENOMIC DNA]</scope>
    <source>
        <strain evidence="6">ATCC 42132</strain>
    </source>
</reference>
<protein>
    <submittedName>
        <fullName evidence="5">Similar to S.cerevisiae protein TES1 (Peroxisomal acyl-CoA thioesterase)</fullName>
    </submittedName>
</protein>
<dbReference type="GO" id="GO:0047617">
    <property type="term" value="F:fatty acyl-CoA hydrolase activity"/>
    <property type="evidence" value="ECO:0007669"/>
    <property type="project" value="InterPro"/>
</dbReference>
<dbReference type="SUPFAM" id="SSF54637">
    <property type="entry name" value="Thioesterase/thiol ester dehydrase-isomerase"/>
    <property type="match status" value="2"/>
</dbReference>
<evidence type="ECO:0000259" key="3">
    <source>
        <dbReference type="Pfam" id="PF13622"/>
    </source>
</evidence>
<dbReference type="Pfam" id="PF20789">
    <property type="entry name" value="4HBT_3C"/>
    <property type="match status" value="1"/>
</dbReference>
<accession>A0A1M8A1H3</accession>
<dbReference type="PANTHER" id="PTHR11066">
    <property type="entry name" value="ACYL-COA THIOESTERASE"/>
    <property type="match status" value="1"/>
</dbReference>
<evidence type="ECO:0000313" key="6">
    <source>
        <dbReference type="Proteomes" id="UP000186303"/>
    </source>
</evidence>
<evidence type="ECO:0000256" key="2">
    <source>
        <dbReference type="ARBA" id="ARBA00022801"/>
    </source>
</evidence>
<dbReference type="EMBL" id="LT671821">
    <property type="protein sequence ID" value="SHO76273.1"/>
    <property type="molecule type" value="Genomic_DNA"/>
</dbReference>
<name>A0A1M8A1H3_MALS4</name>
<feature type="domain" description="Acyl-CoA thioesterase-like C-terminal" evidence="4">
    <location>
        <begin position="201"/>
        <end position="324"/>
    </location>
</feature>
<gene>
    <name evidence="5" type="ORF">MSYG_0611</name>
</gene>
<dbReference type="InterPro" id="IPR003703">
    <property type="entry name" value="Acyl_CoA_thio"/>
</dbReference>
<evidence type="ECO:0000259" key="4">
    <source>
        <dbReference type="Pfam" id="PF20789"/>
    </source>
</evidence>
<dbReference type="PANTHER" id="PTHR11066:SF34">
    <property type="entry name" value="ACYL-COENZYME A THIOESTERASE 8"/>
    <property type="match status" value="1"/>
</dbReference>